<evidence type="ECO:0000313" key="2">
    <source>
        <dbReference type="EMBL" id="GAT60776.1"/>
    </source>
</evidence>
<dbReference type="EMBL" id="DF849967">
    <property type="protein sequence ID" value="GAT60776.1"/>
    <property type="molecule type" value="Genomic_DNA"/>
</dbReference>
<evidence type="ECO:0008006" key="4">
    <source>
        <dbReference type="Google" id="ProtNLM"/>
    </source>
</evidence>
<evidence type="ECO:0000256" key="1">
    <source>
        <dbReference type="SAM" id="MobiDB-lite"/>
    </source>
</evidence>
<dbReference type="Proteomes" id="UP000815677">
    <property type="component" value="Unassembled WGS sequence"/>
</dbReference>
<keyword evidence="3" id="KW-1185">Reference proteome</keyword>
<feature type="region of interest" description="Disordered" evidence="1">
    <location>
        <begin position="148"/>
        <end position="192"/>
    </location>
</feature>
<feature type="compositionally biased region" description="Polar residues" evidence="1">
    <location>
        <begin position="81"/>
        <end position="95"/>
    </location>
</feature>
<feature type="compositionally biased region" description="Low complexity" evidence="1">
    <location>
        <begin position="170"/>
        <end position="188"/>
    </location>
</feature>
<protein>
    <recommendedName>
        <fullName evidence="4">Nucleoporin NSP1-like C-terminal domain-containing protein</fullName>
    </recommendedName>
</protein>
<gene>
    <name evidence="2" type="ORF">MCHLO_16877</name>
</gene>
<name>A0ABQ0MEW1_MYCCL</name>
<organism evidence="2 3">
    <name type="scientific">Mycena chlorophos</name>
    <name type="common">Agaric fungus</name>
    <name type="synonym">Agaricus chlorophos</name>
    <dbReference type="NCBI Taxonomy" id="658473"/>
    <lineage>
        <taxon>Eukaryota</taxon>
        <taxon>Fungi</taxon>
        <taxon>Dikarya</taxon>
        <taxon>Basidiomycota</taxon>
        <taxon>Agaricomycotina</taxon>
        <taxon>Agaricomycetes</taxon>
        <taxon>Agaricomycetidae</taxon>
        <taxon>Agaricales</taxon>
        <taxon>Marasmiineae</taxon>
        <taxon>Mycenaceae</taxon>
        <taxon>Mycena</taxon>
    </lineage>
</organism>
<accession>A0ABQ0MEW1</accession>
<sequence>MYNNPFAPAPGSAQSRFPDISAGSPDNSQQFTQWMSPQGAQSLIGFPPQSQPGPYGGAPQAFQPGMMSPGMQSPAPMGSGFQPTSAFGQQLASGQVSGTGSSYGYLYGQGAAPAPAPYNPVQQQLQSTQHIVNQFDPYAGLGQLVAAQQAPQPQQPPPLAPTPSFQSVASSSSLIPTSPSTTTSTSPSGQLHPREYIKINKLGVESWDSATWSHLLGAFEALSSAWNARKQDILSNVANLQQQLPYAYAYAPGQLQQEIARLQTMAKEAESNHDSVAASSFQMREVFENYRSTSNVATKSRVREASNAALASLPDWPPLAY</sequence>
<reference evidence="2" key="1">
    <citation type="submission" date="2014-09" db="EMBL/GenBank/DDBJ databases">
        <title>Genome sequence of the luminous mushroom Mycena chlorophos for searching fungal bioluminescence genes.</title>
        <authorList>
            <person name="Tanaka Y."/>
            <person name="Kasuga D."/>
            <person name="Oba Y."/>
            <person name="Hase S."/>
            <person name="Sato K."/>
            <person name="Oba Y."/>
            <person name="Sakakibara Y."/>
        </authorList>
    </citation>
    <scope>NUCLEOTIDE SEQUENCE</scope>
</reference>
<feature type="compositionally biased region" description="Polar residues" evidence="1">
    <location>
        <begin position="24"/>
        <end position="41"/>
    </location>
</feature>
<feature type="region of interest" description="Disordered" evidence="1">
    <location>
        <begin position="1"/>
        <end position="95"/>
    </location>
</feature>
<proteinExistence type="predicted"/>
<evidence type="ECO:0000313" key="3">
    <source>
        <dbReference type="Proteomes" id="UP000815677"/>
    </source>
</evidence>